<dbReference type="RefSeq" id="WP_072903475.1">
    <property type="nucleotide sequence ID" value="NZ_FRAD01000011.1"/>
</dbReference>
<protein>
    <submittedName>
        <fullName evidence="1">Uncharacterized protein</fullName>
    </submittedName>
</protein>
<proteinExistence type="predicted"/>
<organism evidence="1 2">
    <name type="scientific">Hathewaya proteolytica DSM 3090</name>
    <dbReference type="NCBI Taxonomy" id="1121331"/>
    <lineage>
        <taxon>Bacteria</taxon>
        <taxon>Bacillati</taxon>
        <taxon>Bacillota</taxon>
        <taxon>Clostridia</taxon>
        <taxon>Eubacteriales</taxon>
        <taxon>Clostridiaceae</taxon>
        <taxon>Hathewaya</taxon>
    </lineage>
</organism>
<reference evidence="1 2" key="1">
    <citation type="submission" date="2016-11" db="EMBL/GenBank/DDBJ databases">
        <authorList>
            <person name="Jaros S."/>
            <person name="Januszkiewicz K."/>
            <person name="Wedrychowicz H."/>
        </authorList>
    </citation>
    <scope>NUCLEOTIDE SEQUENCE [LARGE SCALE GENOMIC DNA]</scope>
    <source>
        <strain evidence="1 2">DSM 3090</strain>
    </source>
</reference>
<dbReference type="EMBL" id="FRAD01000011">
    <property type="protein sequence ID" value="SHJ99586.1"/>
    <property type="molecule type" value="Genomic_DNA"/>
</dbReference>
<evidence type="ECO:0000313" key="1">
    <source>
        <dbReference type="EMBL" id="SHJ99586.1"/>
    </source>
</evidence>
<dbReference type="STRING" id="1121331.SAMN02745248_01511"/>
<dbReference type="AlphaFoldDB" id="A0A1M6NV46"/>
<dbReference type="Proteomes" id="UP000183952">
    <property type="component" value="Unassembled WGS sequence"/>
</dbReference>
<gene>
    <name evidence="1" type="ORF">SAMN02745248_01511</name>
</gene>
<sequence>MCEEYLFHGTERNRGLRFIKNKKMEESHGDSHWLGDGVYFYVQEFLAYNWIRKMFFHRIKKSFSYSELVNSYMILECKIKVDKKKVFNIVDNFEHQLIFEYFLDNVNSKKEYIEKYKDFDSLDGVVINCMFNELGYAQKFDIFVGAFVTKANRNRNKKN</sequence>
<accession>A0A1M6NV46</accession>
<evidence type="ECO:0000313" key="2">
    <source>
        <dbReference type="Proteomes" id="UP000183952"/>
    </source>
</evidence>
<name>A0A1M6NV46_9CLOT</name>
<keyword evidence="2" id="KW-1185">Reference proteome</keyword>
<dbReference type="OrthoDB" id="274805at2"/>